<dbReference type="PANTHER" id="PTHR33371:SF18">
    <property type="entry name" value="MCE-FAMILY PROTEIN MCE3C"/>
    <property type="match status" value="1"/>
</dbReference>
<dbReference type="InterPro" id="IPR003399">
    <property type="entry name" value="Mce/MlaD"/>
</dbReference>
<gene>
    <name evidence="3" type="ORF">Raf01_65960</name>
</gene>
<reference evidence="3" key="1">
    <citation type="submission" date="2021-01" db="EMBL/GenBank/DDBJ databases">
        <title>Whole genome shotgun sequence of Rugosimonospora africana NBRC 104875.</title>
        <authorList>
            <person name="Komaki H."/>
            <person name="Tamura T."/>
        </authorList>
    </citation>
    <scope>NUCLEOTIDE SEQUENCE</scope>
    <source>
        <strain evidence="3">NBRC 104875</strain>
    </source>
</reference>
<evidence type="ECO:0000259" key="2">
    <source>
        <dbReference type="Pfam" id="PF11887"/>
    </source>
</evidence>
<dbReference type="GO" id="GO:0005576">
    <property type="term" value="C:extracellular region"/>
    <property type="evidence" value="ECO:0007669"/>
    <property type="project" value="TreeGrafter"/>
</dbReference>
<protein>
    <submittedName>
        <fullName evidence="3">ABC transporter substrate-binding protein</fullName>
    </submittedName>
</protein>
<dbReference type="Pfam" id="PF11887">
    <property type="entry name" value="Mce4_CUP1"/>
    <property type="match status" value="1"/>
</dbReference>
<dbReference type="InterPro" id="IPR005693">
    <property type="entry name" value="Mce"/>
</dbReference>
<feature type="domain" description="Mce/MlaD" evidence="1">
    <location>
        <begin position="38"/>
        <end position="111"/>
    </location>
</feature>
<dbReference type="Proteomes" id="UP000642748">
    <property type="component" value="Unassembled WGS sequence"/>
</dbReference>
<dbReference type="PRINTS" id="PR01782">
    <property type="entry name" value="MCEVIRFACTOR"/>
</dbReference>
<feature type="domain" description="Mammalian cell entry C-terminal" evidence="2">
    <location>
        <begin position="119"/>
        <end position="299"/>
    </location>
</feature>
<organism evidence="3 4">
    <name type="scientific">Rugosimonospora africana</name>
    <dbReference type="NCBI Taxonomy" id="556532"/>
    <lineage>
        <taxon>Bacteria</taxon>
        <taxon>Bacillati</taxon>
        <taxon>Actinomycetota</taxon>
        <taxon>Actinomycetes</taxon>
        <taxon>Micromonosporales</taxon>
        <taxon>Micromonosporaceae</taxon>
        <taxon>Rugosimonospora</taxon>
    </lineage>
</organism>
<sequence>MRRFLRNPAVIGVLGLILLAGIVVLALNADNLPVIGGGTAYTADFTEAAGLKPGNEVRVAGVKVGKVTEVSLAGAHVKVRFRVKHTWIGDASTVAIKIKTLLGDKYLAVNPLGDDDQRPARVIPLGRTTSPLDVTEAFDQLSSTIGQIDTSTLAQGFEAIAQTFRDTPPEMRSMLQGLSSLSQTISSRDAQLAQLLAATKQVTGQLSGENSQFQALLRDGNLLLAEIQSRRDAIGALLSGTQQLATQISGLVADNTAQLGPTLTALDTVTSVLQRNQDNLTKALALAGPYYRLVGNTVGNGRWFDSYLCGLVPNSYLPPGAGPPTGCIPPKPGSGK</sequence>
<dbReference type="NCBIfam" id="TIGR00996">
    <property type="entry name" value="Mtu_fam_mce"/>
    <property type="match status" value="1"/>
</dbReference>
<dbReference type="PANTHER" id="PTHR33371">
    <property type="entry name" value="INTERMEMBRANE PHOSPHOLIPID TRANSPORT SYSTEM BINDING PROTEIN MLAD-RELATED"/>
    <property type="match status" value="1"/>
</dbReference>
<dbReference type="InterPro" id="IPR024516">
    <property type="entry name" value="Mce_C"/>
</dbReference>
<dbReference type="RefSeq" id="WP_203921945.1">
    <property type="nucleotide sequence ID" value="NZ_BONZ01000067.1"/>
</dbReference>
<keyword evidence="4" id="KW-1185">Reference proteome</keyword>
<evidence type="ECO:0000259" key="1">
    <source>
        <dbReference type="Pfam" id="PF02470"/>
    </source>
</evidence>
<evidence type="ECO:0000313" key="4">
    <source>
        <dbReference type="Proteomes" id="UP000642748"/>
    </source>
</evidence>
<evidence type="ECO:0000313" key="3">
    <source>
        <dbReference type="EMBL" id="GIH18424.1"/>
    </source>
</evidence>
<dbReference type="EMBL" id="BONZ01000067">
    <property type="protein sequence ID" value="GIH18424.1"/>
    <property type="molecule type" value="Genomic_DNA"/>
</dbReference>
<name>A0A8J3QWI4_9ACTN</name>
<comment type="caution">
    <text evidence="3">The sequence shown here is derived from an EMBL/GenBank/DDBJ whole genome shotgun (WGS) entry which is preliminary data.</text>
</comment>
<proteinExistence type="predicted"/>
<dbReference type="Pfam" id="PF02470">
    <property type="entry name" value="MlaD"/>
    <property type="match status" value="1"/>
</dbReference>
<dbReference type="InterPro" id="IPR052336">
    <property type="entry name" value="MlaD_Phospholipid_Transporter"/>
</dbReference>
<accession>A0A8J3QWI4</accession>
<dbReference type="AlphaFoldDB" id="A0A8J3QWI4"/>